<protein>
    <submittedName>
        <fullName evidence="1">Uncharacterized protein</fullName>
    </submittedName>
</protein>
<proteinExistence type="predicted"/>
<gene>
    <name evidence="1" type="ORF">IAD15_10070</name>
</gene>
<dbReference type="Proteomes" id="UP000824175">
    <property type="component" value="Unassembled WGS sequence"/>
</dbReference>
<dbReference type="EMBL" id="DVMJ01000088">
    <property type="protein sequence ID" value="HIU14396.1"/>
    <property type="molecule type" value="Genomic_DNA"/>
</dbReference>
<dbReference type="AlphaFoldDB" id="A0A9D1L1R8"/>
<organism evidence="1 2">
    <name type="scientific">Candidatus Fimiplasma intestinipullorum</name>
    <dbReference type="NCBI Taxonomy" id="2840825"/>
    <lineage>
        <taxon>Bacteria</taxon>
        <taxon>Bacillati</taxon>
        <taxon>Bacillota</taxon>
        <taxon>Clostridia</taxon>
        <taxon>Eubacteriales</taxon>
        <taxon>Candidatus Fimiplasma</taxon>
    </lineage>
</organism>
<reference evidence="1" key="1">
    <citation type="submission" date="2020-10" db="EMBL/GenBank/DDBJ databases">
        <authorList>
            <person name="Gilroy R."/>
        </authorList>
    </citation>
    <scope>NUCLEOTIDE SEQUENCE</scope>
    <source>
        <strain evidence="1">CHK195-11698</strain>
    </source>
</reference>
<comment type="caution">
    <text evidence="1">The sequence shown here is derived from an EMBL/GenBank/DDBJ whole genome shotgun (WGS) entry which is preliminary data.</text>
</comment>
<evidence type="ECO:0000313" key="1">
    <source>
        <dbReference type="EMBL" id="HIU14396.1"/>
    </source>
</evidence>
<accession>A0A9D1L1R8</accession>
<evidence type="ECO:0000313" key="2">
    <source>
        <dbReference type="Proteomes" id="UP000824175"/>
    </source>
</evidence>
<sequence length="63" mass="7450">MERKKFKLDLTIAIEARDKHEAIQILCDEKTLEGIRRAILESEERIEEVFFNDDENDNSTLIN</sequence>
<name>A0A9D1L1R8_9FIRM</name>
<reference evidence="1" key="2">
    <citation type="journal article" date="2021" name="PeerJ">
        <title>Extensive microbial diversity within the chicken gut microbiome revealed by metagenomics and culture.</title>
        <authorList>
            <person name="Gilroy R."/>
            <person name="Ravi A."/>
            <person name="Getino M."/>
            <person name="Pursley I."/>
            <person name="Horton D.L."/>
            <person name="Alikhan N.F."/>
            <person name="Baker D."/>
            <person name="Gharbi K."/>
            <person name="Hall N."/>
            <person name="Watson M."/>
            <person name="Adriaenssens E.M."/>
            <person name="Foster-Nyarko E."/>
            <person name="Jarju S."/>
            <person name="Secka A."/>
            <person name="Antonio M."/>
            <person name="Oren A."/>
            <person name="Chaudhuri R.R."/>
            <person name="La Ragione R."/>
            <person name="Hildebrand F."/>
            <person name="Pallen M.J."/>
        </authorList>
    </citation>
    <scope>NUCLEOTIDE SEQUENCE</scope>
    <source>
        <strain evidence="1">CHK195-11698</strain>
    </source>
</reference>